<dbReference type="PRINTS" id="PR00846">
    <property type="entry name" value="GLHYDRLASE56"/>
</dbReference>
<comment type="subcellular location">
    <subcellularLocation>
        <location evidence="2">Cell membrane</location>
        <topology evidence="2">Lipid-anchor</topology>
        <topology evidence="2">GPI-anchor</topology>
    </subcellularLocation>
</comment>
<keyword evidence="11" id="KW-0675">Receptor</keyword>
<evidence type="ECO:0000256" key="18">
    <source>
        <dbReference type="RuleBase" id="RU610713"/>
    </source>
</evidence>
<evidence type="ECO:0000256" key="6">
    <source>
        <dbReference type="ARBA" id="ARBA00022622"/>
    </source>
</evidence>
<evidence type="ECO:0000256" key="5">
    <source>
        <dbReference type="ARBA" id="ARBA00022536"/>
    </source>
</evidence>
<protein>
    <recommendedName>
        <fullName evidence="18">Hyaluronidase</fullName>
        <ecNumber evidence="18">3.2.1.35</ecNumber>
    </recommendedName>
</protein>
<evidence type="ECO:0000256" key="16">
    <source>
        <dbReference type="ARBA" id="ARBA00093545"/>
    </source>
</evidence>
<dbReference type="PIRSF" id="PIRSF038193">
    <property type="entry name" value="Hyaluronidase"/>
    <property type="match status" value="1"/>
</dbReference>
<dbReference type="PANTHER" id="PTHR11769">
    <property type="entry name" value="HYALURONIDASE"/>
    <property type="match status" value="1"/>
</dbReference>
<feature type="chain" id="PRO_5047474999" description="Hyaluronidase" evidence="19">
    <location>
        <begin position="23"/>
        <end position="490"/>
    </location>
</feature>
<keyword evidence="13" id="KW-0449">Lipoprotein</keyword>
<dbReference type="Gene3D" id="3.20.20.70">
    <property type="entry name" value="Aldolase class I"/>
    <property type="match status" value="1"/>
</dbReference>
<keyword evidence="14 18" id="KW-0326">Glycosidase</keyword>
<evidence type="ECO:0000256" key="10">
    <source>
        <dbReference type="ARBA" id="ARBA00023157"/>
    </source>
</evidence>
<evidence type="ECO:0000256" key="11">
    <source>
        <dbReference type="ARBA" id="ARBA00023170"/>
    </source>
</evidence>
<keyword evidence="9" id="KW-0472">Membrane</keyword>
<dbReference type="PANTHER" id="PTHR11769:SF6">
    <property type="entry name" value="HYALURONIDASE-2"/>
    <property type="match status" value="1"/>
</dbReference>
<comment type="subunit">
    <text evidence="16">Interacts with MST1R.</text>
</comment>
<dbReference type="EC" id="3.2.1.35" evidence="18"/>
<gene>
    <name evidence="20" type="ORF">RIMI_LOCUS16070037</name>
</gene>
<evidence type="ECO:0000256" key="12">
    <source>
        <dbReference type="ARBA" id="ARBA00023180"/>
    </source>
</evidence>
<dbReference type="Proteomes" id="UP001176940">
    <property type="component" value="Unassembled WGS sequence"/>
</dbReference>
<evidence type="ECO:0000256" key="13">
    <source>
        <dbReference type="ARBA" id="ARBA00023288"/>
    </source>
</evidence>
<evidence type="ECO:0000256" key="17">
    <source>
        <dbReference type="PIRNR" id="PIRNR038193"/>
    </source>
</evidence>
<keyword evidence="4" id="KW-1003">Cell membrane</keyword>
<organism evidence="20 21">
    <name type="scientific">Ranitomeya imitator</name>
    <name type="common">mimic poison frog</name>
    <dbReference type="NCBI Taxonomy" id="111125"/>
    <lineage>
        <taxon>Eukaryota</taxon>
        <taxon>Metazoa</taxon>
        <taxon>Chordata</taxon>
        <taxon>Craniata</taxon>
        <taxon>Vertebrata</taxon>
        <taxon>Euteleostomi</taxon>
        <taxon>Amphibia</taxon>
        <taxon>Batrachia</taxon>
        <taxon>Anura</taxon>
        <taxon>Neobatrachia</taxon>
        <taxon>Hyloidea</taxon>
        <taxon>Dendrobatidae</taxon>
        <taxon>Dendrobatinae</taxon>
        <taxon>Ranitomeya</taxon>
    </lineage>
</organism>
<comment type="catalytic activity">
    <reaction evidence="1 18">
        <text>Random hydrolysis of (1-&gt;4)-linkages between N-acetyl-beta-D-glucosamine and D-glucuronate residues in hyaluronate.</text>
        <dbReference type="EC" id="3.2.1.35"/>
    </reaction>
</comment>
<evidence type="ECO:0000256" key="3">
    <source>
        <dbReference type="ARBA" id="ARBA00008871"/>
    </source>
</evidence>
<evidence type="ECO:0000256" key="19">
    <source>
        <dbReference type="SAM" id="SignalP"/>
    </source>
</evidence>
<evidence type="ECO:0000313" key="21">
    <source>
        <dbReference type="Proteomes" id="UP001176940"/>
    </source>
</evidence>
<reference evidence="20" key="1">
    <citation type="submission" date="2023-07" db="EMBL/GenBank/DDBJ databases">
        <authorList>
            <person name="Stuckert A."/>
        </authorList>
    </citation>
    <scope>NUCLEOTIDE SEQUENCE</scope>
</reference>
<keyword evidence="7 19" id="KW-0732">Signal</keyword>
<keyword evidence="8 18" id="KW-0378">Hydrolase</keyword>
<feature type="signal peptide" evidence="19">
    <location>
        <begin position="1"/>
        <end position="22"/>
    </location>
</feature>
<accession>A0ABN9M3D0</accession>
<evidence type="ECO:0000256" key="15">
    <source>
        <dbReference type="ARBA" id="ARBA00093332"/>
    </source>
</evidence>
<evidence type="ECO:0000256" key="2">
    <source>
        <dbReference type="ARBA" id="ARBA00004609"/>
    </source>
</evidence>
<evidence type="ECO:0000256" key="9">
    <source>
        <dbReference type="ARBA" id="ARBA00023136"/>
    </source>
</evidence>
<keyword evidence="12" id="KW-0325">Glycoprotein</keyword>
<dbReference type="Pfam" id="PF01630">
    <property type="entry name" value="Glyco_hydro_56"/>
    <property type="match status" value="1"/>
</dbReference>
<keyword evidence="21" id="KW-1185">Reference proteome</keyword>
<dbReference type="EMBL" id="CAUEEQ010044201">
    <property type="protein sequence ID" value="CAJ0957860.1"/>
    <property type="molecule type" value="Genomic_DNA"/>
</dbReference>
<comment type="similarity">
    <text evidence="3 17 18">Belongs to the glycosyl hydrolase 56 family.</text>
</comment>
<dbReference type="InterPro" id="IPR013785">
    <property type="entry name" value="Aldolase_TIM"/>
</dbReference>
<dbReference type="InterPro" id="IPR017853">
    <property type="entry name" value="GH"/>
</dbReference>
<keyword evidence="10" id="KW-1015">Disulfide bond</keyword>
<name>A0ABN9M3D0_9NEOB</name>
<keyword evidence="5" id="KW-0245">EGF-like domain</keyword>
<proteinExistence type="inferred from homology"/>
<evidence type="ECO:0000256" key="14">
    <source>
        <dbReference type="ARBA" id="ARBA00023295"/>
    </source>
</evidence>
<comment type="caution">
    <text evidence="20">The sequence shown here is derived from an EMBL/GenBank/DDBJ whole genome shotgun (WGS) entry which is preliminary data.</text>
</comment>
<comment type="function">
    <text evidence="15">Catalyzes hyaluronan degradation into small fragments that are endocytosed and degraded in lysosomes by HYAL1 and exoglycosidases. Essential for the breakdown of extracellular matrix hyaluronan.</text>
</comment>
<sequence>MLPSSSMFLLWCFLLLFHHGLSSPAMEKPTASPIYSRRPFVVGWNAPTQECPPRHNVPFDLRVFDFNASPNEGFVDQKLAIFYKERLGYYPYIDDTNTSHYGGLPQNASLSTHLNAMQEGLKKYINKTVDEEGLAVIDWEEWRPIWLRNWYPKDIYRYFSRKLVAAHHPTWPVEDMMKQAQFEFESAARSFMEQTLQRARSVRPRRLWGFYLFPDCYNHNYLQNWESYTGRCPDVEIARNDQLSWLWEASTALFPSIYLNLSLASTAQGRLFVHYRVKEAMRIANKHHKDYALPVYVYSRPTYMRKMDTLSQVDLISTIGESAAQGAAGVIFWGDAEYAKNADSCLAVKSPYLEQSFGEYIVNVTTAAELCSHFLCSGSGRCVRQANDTSGFLHLSAASFRIVQDWSSSDASAPVWAEGRLSEDDKRYLSAHFRCQCYVDWYGDSCGTREAQRTGPGSPGPSGATRCWGHCWPYSCCSEPLPKAGNLLIY</sequence>
<evidence type="ECO:0000256" key="7">
    <source>
        <dbReference type="ARBA" id="ARBA00022729"/>
    </source>
</evidence>
<evidence type="ECO:0000313" key="20">
    <source>
        <dbReference type="EMBL" id="CAJ0957860.1"/>
    </source>
</evidence>
<dbReference type="SUPFAM" id="SSF51445">
    <property type="entry name" value="(Trans)glycosidases"/>
    <property type="match status" value="1"/>
</dbReference>
<evidence type="ECO:0000256" key="8">
    <source>
        <dbReference type="ARBA" id="ARBA00022801"/>
    </source>
</evidence>
<evidence type="ECO:0000256" key="4">
    <source>
        <dbReference type="ARBA" id="ARBA00022475"/>
    </source>
</evidence>
<evidence type="ECO:0000256" key="1">
    <source>
        <dbReference type="ARBA" id="ARBA00000251"/>
    </source>
</evidence>
<keyword evidence="6" id="KW-0336">GPI-anchor</keyword>
<dbReference type="InterPro" id="IPR018155">
    <property type="entry name" value="Hyaluronidase"/>
</dbReference>